<dbReference type="Proteomes" id="UP000219435">
    <property type="component" value="Unassembled WGS sequence"/>
</dbReference>
<keyword evidence="17" id="KW-1185">Reference proteome</keyword>
<dbReference type="GO" id="GO:0050661">
    <property type="term" value="F:NADP binding"/>
    <property type="evidence" value="ECO:0007669"/>
    <property type="project" value="UniProtKB-UniRule"/>
</dbReference>
<dbReference type="InterPro" id="IPR022664">
    <property type="entry name" value="DapB_N_CS"/>
</dbReference>
<dbReference type="EMBL" id="OBQI01000002">
    <property type="protein sequence ID" value="SOC48486.1"/>
    <property type="molecule type" value="Genomic_DNA"/>
</dbReference>
<dbReference type="EC" id="1.17.1.8" evidence="10 13"/>
<feature type="binding site" evidence="13">
    <location>
        <position position="153"/>
    </location>
    <ligand>
        <name>(S)-2,3,4,5-tetrahydrodipicolinate</name>
        <dbReference type="ChEBI" id="CHEBI:16845"/>
    </ligand>
</feature>
<accession>A0A285V626</accession>
<feature type="binding site" evidence="13">
    <location>
        <begin position="95"/>
        <end position="97"/>
    </location>
    <ligand>
        <name>NAD(+)</name>
        <dbReference type="ChEBI" id="CHEBI:57540"/>
    </ligand>
</feature>
<dbReference type="PIRSF" id="PIRSF000161">
    <property type="entry name" value="DHPR"/>
    <property type="match status" value="1"/>
</dbReference>
<feature type="active site" description="Proton donor/acceptor" evidence="13">
    <location>
        <position position="152"/>
    </location>
</feature>
<gene>
    <name evidence="13" type="primary">dapB</name>
    <name evidence="16" type="ORF">SAMN05660748_1181</name>
</gene>
<feature type="binding site" evidence="13">
    <location>
        <begin position="122"/>
        <end position="125"/>
    </location>
    <ligand>
        <name>NAD(+)</name>
        <dbReference type="ChEBI" id="CHEBI:57540"/>
    </ligand>
</feature>
<dbReference type="OrthoDB" id="9790352at2"/>
<feature type="domain" description="Dihydrodipicolinate reductase N-terminal" evidence="14">
    <location>
        <begin position="21"/>
        <end position="125"/>
    </location>
</feature>
<proteinExistence type="inferred from homology"/>
<comment type="function">
    <text evidence="13">Catalyzes the conversion of 4-hydroxy-tetrahydrodipicolinate (HTPA) to tetrahydrodipicolinate.</text>
</comment>
<keyword evidence="8 13" id="KW-0457">Lysine biosynthesis</keyword>
<dbReference type="InterPro" id="IPR036291">
    <property type="entry name" value="NAD(P)-bd_dom_sf"/>
</dbReference>
<evidence type="ECO:0000259" key="14">
    <source>
        <dbReference type="Pfam" id="PF01113"/>
    </source>
</evidence>
<evidence type="ECO:0000256" key="4">
    <source>
        <dbReference type="ARBA" id="ARBA00022857"/>
    </source>
</evidence>
<keyword evidence="7 13" id="KW-0520">NAD</keyword>
<dbReference type="CDD" id="cd02274">
    <property type="entry name" value="DHDPR_N"/>
    <property type="match status" value="1"/>
</dbReference>
<evidence type="ECO:0000256" key="12">
    <source>
        <dbReference type="ARBA" id="ARBA00049396"/>
    </source>
</evidence>
<dbReference type="Pfam" id="PF01113">
    <property type="entry name" value="DapB_N"/>
    <property type="match status" value="1"/>
</dbReference>
<feature type="binding site" evidence="13">
    <location>
        <begin position="162"/>
        <end position="163"/>
    </location>
    <ligand>
        <name>(S)-2,3,4,5-tetrahydrodipicolinate</name>
        <dbReference type="ChEBI" id="CHEBI:16845"/>
    </ligand>
</feature>
<dbReference type="RefSeq" id="WP_097194142.1">
    <property type="nucleotide sequence ID" value="NZ_OBQI01000002.1"/>
</dbReference>
<comment type="catalytic activity">
    <reaction evidence="11 13">
        <text>(S)-2,3,4,5-tetrahydrodipicolinate + NADP(+) + H2O = (2S,4S)-4-hydroxy-2,3,4,5-tetrahydrodipicolinate + NADPH + H(+)</text>
        <dbReference type="Rhea" id="RHEA:35331"/>
        <dbReference type="ChEBI" id="CHEBI:15377"/>
        <dbReference type="ChEBI" id="CHEBI:15378"/>
        <dbReference type="ChEBI" id="CHEBI:16845"/>
        <dbReference type="ChEBI" id="CHEBI:57783"/>
        <dbReference type="ChEBI" id="CHEBI:58349"/>
        <dbReference type="ChEBI" id="CHEBI:67139"/>
        <dbReference type="EC" id="1.17.1.8"/>
    </reaction>
</comment>
<keyword evidence="6 13" id="KW-0560">Oxidoreductase</keyword>
<dbReference type="GO" id="GO:0051287">
    <property type="term" value="F:NAD binding"/>
    <property type="evidence" value="ECO:0007669"/>
    <property type="project" value="UniProtKB-UniRule"/>
</dbReference>
<dbReference type="NCBIfam" id="TIGR00036">
    <property type="entry name" value="dapB"/>
    <property type="match status" value="1"/>
</dbReference>
<comment type="caution">
    <text evidence="13">Was originally thought to be a dihydrodipicolinate reductase (DHDPR), catalyzing the conversion of dihydrodipicolinate to tetrahydrodipicolinate. However, it was shown in E.coli that the substrate of the enzymatic reaction is not dihydrodipicolinate (DHDP) but in fact (2S,4S)-4-hydroxy-2,3,4,5-tetrahydrodipicolinic acid (HTPA), the product released by the DapA-catalyzed reaction.</text>
</comment>
<dbReference type="AlphaFoldDB" id="A0A285V626"/>
<dbReference type="InterPro" id="IPR022663">
    <property type="entry name" value="DapB_C"/>
</dbReference>
<comment type="subunit">
    <text evidence="13">Homotetramer.</text>
</comment>
<keyword evidence="4 13" id="KW-0521">NADP</keyword>
<dbReference type="SUPFAM" id="SSF51735">
    <property type="entry name" value="NAD(P)-binding Rossmann-fold domains"/>
    <property type="match status" value="1"/>
</dbReference>
<reference evidence="17" key="1">
    <citation type="submission" date="2017-08" db="EMBL/GenBank/DDBJ databases">
        <authorList>
            <person name="Varghese N."/>
            <person name="Submissions S."/>
        </authorList>
    </citation>
    <scope>NUCLEOTIDE SEQUENCE [LARGE SCALE GENOMIC DNA]</scope>
    <source>
        <strain evidence="17">DSM 4725</strain>
    </source>
</reference>
<dbReference type="PROSITE" id="PS01298">
    <property type="entry name" value="DAPB"/>
    <property type="match status" value="1"/>
</dbReference>
<evidence type="ECO:0000313" key="16">
    <source>
        <dbReference type="EMBL" id="SOC48486.1"/>
    </source>
</evidence>
<comment type="subcellular location">
    <subcellularLocation>
        <location evidence="13">Cytoplasm</location>
    </subcellularLocation>
</comment>
<evidence type="ECO:0000256" key="2">
    <source>
        <dbReference type="ARBA" id="ARBA00022490"/>
    </source>
</evidence>
<comment type="caution">
    <text evidence="13">Lacks conserved residue(s) required for the propagation of feature annotation.</text>
</comment>
<dbReference type="GO" id="GO:0019877">
    <property type="term" value="P:diaminopimelate biosynthetic process"/>
    <property type="evidence" value="ECO:0007669"/>
    <property type="project" value="UniProtKB-UniRule"/>
</dbReference>
<dbReference type="InterPro" id="IPR000846">
    <property type="entry name" value="DapB_N"/>
</dbReference>
<comment type="similarity">
    <text evidence="1 13">Belongs to the DapB family.</text>
</comment>
<dbReference type="Gene3D" id="3.40.50.720">
    <property type="entry name" value="NAD(P)-binding Rossmann-like Domain"/>
    <property type="match status" value="1"/>
</dbReference>
<evidence type="ECO:0000256" key="3">
    <source>
        <dbReference type="ARBA" id="ARBA00022605"/>
    </source>
</evidence>
<protein>
    <recommendedName>
        <fullName evidence="10 13">4-hydroxy-tetrahydrodipicolinate reductase</fullName>
        <shortName evidence="13">HTPA reductase</shortName>
        <ecNumber evidence="10 13">1.17.1.8</ecNumber>
    </recommendedName>
</protein>
<keyword evidence="2 13" id="KW-0963">Cytoplasm</keyword>
<evidence type="ECO:0000256" key="8">
    <source>
        <dbReference type="ARBA" id="ARBA00023154"/>
    </source>
</evidence>
<evidence type="ECO:0000313" key="17">
    <source>
        <dbReference type="Proteomes" id="UP000219435"/>
    </source>
</evidence>
<evidence type="ECO:0000256" key="11">
    <source>
        <dbReference type="ARBA" id="ARBA00049080"/>
    </source>
</evidence>
<evidence type="ECO:0000256" key="5">
    <source>
        <dbReference type="ARBA" id="ARBA00022915"/>
    </source>
</evidence>
<feature type="binding site" evidence="13">
    <location>
        <begin position="27"/>
        <end position="32"/>
    </location>
    <ligand>
        <name>NAD(+)</name>
        <dbReference type="ChEBI" id="CHEBI:57540"/>
    </ligand>
</feature>
<evidence type="ECO:0000256" key="1">
    <source>
        <dbReference type="ARBA" id="ARBA00006642"/>
    </source>
</evidence>
<dbReference type="HAMAP" id="MF_00102">
    <property type="entry name" value="DapB"/>
    <property type="match status" value="1"/>
</dbReference>
<feature type="binding site" evidence="13">
    <location>
        <position position="54"/>
    </location>
    <ligand>
        <name>NAD(+)</name>
        <dbReference type="ChEBI" id="CHEBI:57540"/>
    </ligand>
</feature>
<dbReference type="PANTHER" id="PTHR20836">
    <property type="entry name" value="DIHYDRODIPICOLINATE REDUCTASE"/>
    <property type="match status" value="1"/>
</dbReference>
<organism evidence="16 17">
    <name type="scientific">Blastococcus aggregatus</name>
    <dbReference type="NCBI Taxonomy" id="38502"/>
    <lineage>
        <taxon>Bacteria</taxon>
        <taxon>Bacillati</taxon>
        <taxon>Actinomycetota</taxon>
        <taxon>Actinomycetes</taxon>
        <taxon>Geodermatophilales</taxon>
        <taxon>Geodermatophilaceae</taxon>
        <taxon>Blastococcus</taxon>
    </lineage>
</organism>
<comment type="catalytic activity">
    <reaction evidence="12 13">
        <text>(S)-2,3,4,5-tetrahydrodipicolinate + NAD(+) + H2O = (2S,4S)-4-hydroxy-2,3,4,5-tetrahydrodipicolinate + NADH + H(+)</text>
        <dbReference type="Rhea" id="RHEA:35323"/>
        <dbReference type="ChEBI" id="CHEBI:15377"/>
        <dbReference type="ChEBI" id="CHEBI:15378"/>
        <dbReference type="ChEBI" id="CHEBI:16845"/>
        <dbReference type="ChEBI" id="CHEBI:57540"/>
        <dbReference type="ChEBI" id="CHEBI:57945"/>
        <dbReference type="ChEBI" id="CHEBI:67139"/>
        <dbReference type="EC" id="1.17.1.8"/>
    </reaction>
</comment>
<comment type="pathway">
    <text evidence="9 13">Amino-acid biosynthesis; L-lysine biosynthesis via DAP pathway; (S)-tetrahydrodipicolinate from L-aspartate: step 4/4.</text>
</comment>
<evidence type="ECO:0000256" key="13">
    <source>
        <dbReference type="HAMAP-Rule" id="MF_00102"/>
    </source>
</evidence>
<evidence type="ECO:0000256" key="7">
    <source>
        <dbReference type="ARBA" id="ARBA00023027"/>
    </source>
</evidence>
<dbReference type="GO" id="GO:0016726">
    <property type="term" value="F:oxidoreductase activity, acting on CH or CH2 groups, NAD or NADP as acceptor"/>
    <property type="evidence" value="ECO:0007669"/>
    <property type="project" value="UniProtKB-UniRule"/>
</dbReference>
<dbReference type="GO" id="GO:0009089">
    <property type="term" value="P:lysine biosynthetic process via diaminopimelate"/>
    <property type="evidence" value="ECO:0007669"/>
    <property type="project" value="UniProtKB-UniRule"/>
</dbReference>
<keyword evidence="5 13" id="KW-0220">Diaminopimelate biosynthesis</keyword>
<keyword evidence="3 13" id="KW-0028">Amino-acid biosynthesis</keyword>
<name>A0A285V626_9ACTN</name>
<dbReference type="GO" id="GO:0008839">
    <property type="term" value="F:4-hydroxy-tetrahydrodipicolinate reductase"/>
    <property type="evidence" value="ECO:0007669"/>
    <property type="project" value="UniProtKB-UniRule"/>
</dbReference>
<dbReference type="UniPathway" id="UPA00034">
    <property type="reaction ID" value="UER00018"/>
</dbReference>
<evidence type="ECO:0000256" key="9">
    <source>
        <dbReference type="ARBA" id="ARBA00037922"/>
    </source>
</evidence>
<evidence type="ECO:0000256" key="10">
    <source>
        <dbReference type="ARBA" id="ARBA00038983"/>
    </source>
</evidence>
<feature type="active site" description="Proton donor" evidence="13">
    <location>
        <position position="156"/>
    </location>
</feature>
<dbReference type="Gene3D" id="3.30.360.10">
    <property type="entry name" value="Dihydrodipicolinate Reductase, domain 2"/>
    <property type="match status" value="1"/>
</dbReference>
<dbReference type="PANTHER" id="PTHR20836:SF0">
    <property type="entry name" value="4-HYDROXY-TETRAHYDRODIPICOLINATE REDUCTASE 1, CHLOROPLASTIC-RELATED"/>
    <property type="match status" value="1"/>
</dbReference>
<dbReference type="GO" id="GO:0005829">
    <property type="term" value="C:cytosol"/>
    <property type="evidence" value="ECO:0007669"/>
    <property type="project" value="TreeGrafter"/>
</dbReference>
<dbReference type="Pfam" id="PF05173">
    <property type="entry name" value="DapB_C"/>
    <property type="match status" value="1"/>
</dbReference>
<dbReference type="InterPro" id="IPR023940">
    <property type="entry name" value="DHDPR_bac"/>
</dbReference>
<evidence type="ECO:0000256" key="6">
    <source>
        <dbReference type="ARBA" id="ARBA00023002"/>
    </source>
</evidence>
<sequence length="266" mass="27924">MTTSAPNQQPAPTTQGDAPVINVGVLGARGRMGTEVVKAVNDADDLELVAMVDEGDWLFGLADAGTQVVVDFTRPDVVMDNIRFCIDNNIHCVVGTTGFDESRLATIAEWLAPKPEVGVIIAPNFGIGALLLMKFAQEAARFFPSVEVIELHHPNKVDAPSGTAVRTARLIAEARRAAGMPPAPDATSEGLAGARGADVDGVPVHAVRLAGLVAHQEVLMGTSGETLTLRHDSYDRASFMPGVLLAVREIGGRPGLTVGIEHLLGL</sequence>
<evidence type="ECO:0000259" key="15">
    <source>
        <dbReference type="Pfam" id="PF05173"/>
    </source>
</evidence>
<dbReference type="FunFam" id="3.30.360.10:FF:000009">
    <property type="entry name" value="4-hydroxy-tetrahydrodipicolinate reductase"/>
    <property type="match status" value="1"/>
</dbReference>
<dbReference type="SUPFAM" id="SSF55347">
    <property type="entry name" value="Glyceraldehyde-3-phosphate dehydrogenase-like, C-terminal domain"/>
    <property type="match status" value="1"/>
</dbReference>
<feature type="domain" description="Dihydrodipicolinate reductase C-terminal" evidence="15">
    <location>
        <begin position="128"/>
        <end position="264"/>
    </location>
</feature>